<evidence type="ECO:0000313" key="3">
    <source>
        <dbReference type="Proteomes" id="UP000263833"/>
    </source>
</evidence>
<keyword evidence="1" id="KW-0732">Signal</keyword>
<accession>A0A371B2G2</accession>
<dbReference type="EMBL" id="QRGP01000003">
    <property type="protein sequence ID" value="RDV01722.1"/>
    <property type="molecule type" value="Genomic_DNA"/>
</dbReference>
<gene>
    <name evidence="2" type="ORF">DXH95_15710</name>
</gene>
<dbReference type="AlphaFoldDB" id="A0A371B2G2"/>
<feature type="chain" id="PRO_5016736639" description="DUF2946 domain-containing protein" evidence="1">
    <location>
        <begin position="23"/>
        <end position="116"/>
    </location>
</feature>
<sequence>MRAFALSLLAFALVFRAVPLCAEPIAASSVATMSDCIGMSGENEGKHQRPSEDASLACHNCIALSAQSVAFDISVYWLAEMPVIPPAARLAGSMIEPPTPPPRIERVALIPTFQRI</sequence>
<feature type="signal peptide" evidence="1">
    <location>
        <begin position="1"/>
        <end position="22"/>
    </location>
</feature>
<evidence type="ECO:0000256" key="1">
    <source>
        <dbReference type="SAM" id="SignalP"/>
    </source>
</evidence>
<comment type="caution">
    <text evidence="2">The sequence shown here is derived from an EMBL/GenBank/DDBJ whole genome shotgun (WGS) entry which is preliminary data.</text>
</comment>
<reference evidence="3" key="1">
    <citation type="submission" date="2018-08" db="EMBL/GenBank/DDBJ databases">
        <authorList>
            <person name="Kim S.-J."/>
            <person name="Jung G.-Y."/>
        </authorList>
    </citation>
    <scope>NUCLEOTIDE SEQUENCE [LARGE SCALE GENOMIC DNA]</scope>
    <source>
        <strain evidence="3">GY_G</strain>
    </source>
</reference>
<evidence type="ECO:0000313" key="2">
    <source>
        <dbReference type="EMBL" id="RDV01722.1"/>
    </source>
</evidence>
<protein>
    <recommendedName>
        <fullName evidence="4">DUF2946 domain-containing protein</fullName>
    </recommendedName>
</protein>
<dbReference type="Proteomes" id="UP000263833">
    <property type="component" value="Unassembled WGS sequence"/>
</dbReference>
<evidence type="ECO:0008006" key="4">
    <source>
        <dbReference type="Google" id="ProtNLM"/>
    </source>
</evidence>
<keyword evidence="3" id="KW-1185">Reference proteome</keyword>
<proteinExistence type="predicted"/>
<name>A0A371B2G2_9SPHN</name>
<organism evidence="2 3">
    <name type="scientific">Sphingorhabdus pulchriflava</name>
    <dbReference type="NCBI Taxonomy" id="2292257"/>
    <lineage>
        <taxon>Bacteria</taxon>
        <taxon>Pseudomonadati</taxon>
        <taxon>Pseudomonadota</taxon>
        <taxon>Alphaproteobacteria</taxon>
        <taxon>Sphingomonadales</taxon>
        <taxon>Sphingomonadaceae</taxon>
        <taxon>Sphingorhabdus</taxon>
    </lineage>
</organism>